<dbReference type="PANTHER" id="PTHR46566:SF5">
    <property type="entry name" value="1-PHOSPHOFRUCTOKINASE"/>
    <property type="match status" value="1"/>
</dbReference>
<evidence type="ECO:0000256" key="2">
    <source>
        <dbReference type="ARBA" id="ARBA00022679"/>
    </source>
</evidence>
<dbReference type="GO" id="GO:0005524">
    <property type="term" value="F:ATP binding"/>
    <property type="evidence" value="ECO:0007669"/>
    <property type="project" value="UniProtKB-KW"/>
</dbReference>
<dbReference type="PIRSF" id="PIRSF000535">
    <property type="entry name" value="1PFK/6PFK/LacC"/>
    <property type="match status" value="1"/>
</dbReference>
<evidence type="ECO:0000256" key="1">
    <source>
        <dbReference type="ARBA" id="ARBA00010688"/>
    </source>
</evidence>
<dbReference type="FunFam" id="3.40.1190.20:FF:000001">
    <property type="entry name" value="Phosphofructokinase"/>
    <property type="match status" value="1"/>
</dbReference>
<keyword evidence="5" id="KW-0067">ATP-binding</keyword>
<evidence type="ECO:0000259" key="7">
    <source>
        <dbReference type="Pfam" id="PF00294"/>
    </source>
</evidence>
<name>A0A9E7DB43_9ACTN</name>
<keyword evidence="4" id="KW-0418">Kinase</keyword>
<dbReference type="Pfam" id="PF00294">
    <property type="entry name" value="PfkB"/>
    <property type="match status" value="1"/>
</dbReference>
<gene>
    <name evidence="8" type="ORF">M3I19_05985</name>
</gene>
<dbReference type="GO" id="GO:0044281">
    <property type="term" value="P:small molecule metabolic process"/>
    <property type="evidence" value="ECO:0007669"/>
    <property type="project" value="UniProtKB-ARBA"/>
</dbReference>
<reference evidence="8" key="1">
    <citation type="submission" date="2022-05" db="EMBL/GenBank/DDBJ databases">
        <title>Using nanopore sequencing to obtain complete genomes from saliva samples.</title>
        <authorList>
            <person name="Baker J.L."/>
        </authorList>
    </citation>
    <scope>NUCLEOTIDE SEQUENCE</scope>
    <source>
        <strain evidence="8">JCVI-JB-Lp32</strain>
    </source>
</reference>
<evidence type="ECO:0000256" key="3">
    <source>
        <dbReference type="ARBA" id="ARBA00022741"/>
    </source>
</evidence>
<dbReference type="InterPro" id="IPR011611">
    <property type="entry name" value="PfkB_dom"/>
</dbReference>
<dbReference type="Proteomes" id="UP000831562">
    <property type="component" value="Chromosome"/>
</dbReference>
<dbReference type="GO" id="GO:0016052">
    <property type="term" value="P:carbohydrate catabolic process"/>
    <property type="evidence" value="ECO:0007669"/>
    <property type="project" value="UniProtKB-ARBA"/>
</dbReference>
<dbReference type="SUPFAM" id="SSF53613">
    <property type="entry name" value="Ribokinase-like"/>
    <property type="match status" value="1"/>
</dbReference>
<dbReference type="GO" id="GO:0008443">
    <property type="term" value="F:phosphofructokinase activity"/>
    <property type="evidence" value="ECO:0007669"/>
    <property type="project" value="TreeGrafter"/>
</dbReference>
<evidence type="ECO:0000256" key="5">
    <source>
        <dbReference type="ARBA" id="ARBA00022840"/>
    </source>
</evidence>
<evidence type="ECO:0000256" key="6">
    <source>
        <dbReference type="PIRNR" id="PIRNR000535"/>
    </source>
</evidence>
<dbReference type="InterPro" id="IPR017583">
    <property type="entry name" value="Tagatose/fructose_Pkinase"/>
</dbReference>
<dbReference type="GO" id="GO:0005829">
    <property type="term" value="C:cytosol"/>
    <property type="evidence" value="ECO:0007669"/>
    <property type="project" value="TreeGrafter"/>
</dbReference>
<protein>
    <submittedName>
        <fullName evidence="8">1-phosphofructokinase family hexose kinase</fullName>
    </submittedName>
</protein>
<evidence type="ECO:0000313" key="8">
    <source>
        <dbReference type="EMBL" id="UQF77831.1"/>
    </source>
</evidence>
<dbReference type="PANTHER" id="PTHR46566">
    <property type="entry name" value="1-PHOSPHOFRUCTOKINASE-RELATED"/>
    <property type="match status" value="1"/>
</dbReference>
<dbReference type="CDD" id="cd01164">
    <property type="entry name" value="FruK_PfkB_like"/>
    <property type="match status" value="1"/>
</dbReference>
<dbReference type="Gene3D" id="3.40.1190.20">
    <property type="match status" value="1"/>
</dbReference>
<comment type="similarity">
    <text evidence="1">Belongs to the carbohydrate kinase PfkB family.</text>
</comment>
<proteinExistence type="inferred from homology"/>
<feature type="domain" description="Carbohydrate kinase PfkB" evidence="7">
    <location>
        <begin position="6"/>
        <end position="291"/>
    </location>
</feature>
<evidence type="ECO:0000256" key="4">
    <source>
        <dbReference type="ARBA" id="ARBA00022777"/>
    </source>
</evidence>
<dbReference type="AlphaFoldDB" id="A0A9E7DB43"/>
<accession>A0A9E7DB43</accession>
<dbReference type="NCBIfam" id="TIGR03168">
    <property type="entry name" value="1-PFK"/>
    <property type="match status" value="1"/>
</dbReference>
<evidence type="ECO:0000313" key="9">
    <source>
        <dbReference type="Proteomes" id="UP000831562"/>
    </source>
</evidence>
<dbReference type="InterPro" id="IPR029056">
    <property type="entry name" value="Ribokinase-like"/>
</dbReference>
<organism evidence="8 9">
    <name type="scientific">Lancefieldella parvula</name>
    <dbReference type="NCBI Taxonomy" id="1382"/>
    <lineage>
        <taxon>Bacteria</taxon>
        <taxon>Bacillati</taxon>
        <taxon>Actinomycetota</taxon>
        <taxon>Coriobacteriia</taxon>
        <taxon>Coriobacteriales</taxon>
        <taxon>Atopobiaceae</taxon>
        <taxon>Lancefieldella</taxon>
    </lineage>
</organism>
<dbReference type="EMBL" id="CP097092">
    <property type="protein sequence ID" value="UQF77831.1"/>
    <property type="molecule type" value="Genomic_DNA"/>
</dbReference>
<keyword evidence="3" id="KW-0547">Nucleotide-binding</keyword>
<sequence>MIVTVTLNASIDKAYYLDSPVVDGTVHRVSVVDNSAGGKGLNASRAITTLNYPVCATGFVGGNNGRYLVELAHKDGITSDFIYTEQETRSCINILEPSGQSTEFLEPGQPVLPEEFLAFKAKLVQLTNEAEVVTFNGSVPKGISVENYKELIEETMAAGVPCIVDASGALLASCIDALPTMIKPNTDEIGQLLGREVTTEDQVIEAAQELHKRGIKIVVVSLGAKGALMVSDEGTFRANPPKIEAINPVGAGDTLVGSFAVALAQKKPTSECLTFALSCATASCLSAGTGRFDQDIATKIHKQVAIKKIAE</sequence>
<keyword evidence="2 6" id="KW-0808">Transferase</keyword>